<proteinExistence type="predicted"/>
<reference evidence="3 4" key="1">
    <citation type="submission" date="2014-12" db="EMBL/GenBank/DDBJ databases">
        <title>Frankia sp. BMG5.1 draft genome.</title>
        <authorList>
            <person name="Gtari M."/>
            <person name="Ghodhbane-Gtari F."/>
            <person name="Nouioui I."/>
            <person name="Ktari A."/>
            <person name="Hezbri K."/>
            <person name="Mimouni W."/>
            <person name="Sbissi I."/>
            <person name="Ayari A."/>
            <person name="Yamanaka T."/>
            <person name="Normand P."/>
            <person name="Tisa L.S."/>
            <person name="Boudabous A."/>
        </authorList>
    </citation>
    <scope>NUCLEOTIDE SEQUENCE [LARGE SCALE GENOMIC DNA]</scope>
    <source>
        <strain evidence="3 4">BMG5.1</strain>
    </source>
</reference>
<protein>
    <submittedName>
        <fullName evidence="3">Mammalian cell entry protein</fullName>
    </submittedName>
</protein>
<comment type="caution">
    <text evidence="3">The sequence shown here is derived from an EMBL/GenBank/DDBJ whole genome shotgun (WGS) entry which is preliminary data.</text>
</comment>
<dbReference type="InterPro" id="IPR003399">
    <property type="entry name" value="Mce/MlaD"/>
</dbReference>
<dbReference type="Pfam" id="PF02470">
    <property type="entry name" value="MlaD"/>
    <property type="match status" value="1"/>
</dbReference>
<dbReference type="PRINTS" id="PR01782">
    <property type="entry name" value="MCEVIRFACTOR"/>
</dbReference>
<organism evidence="3 4">
    <name type="scientific">Protofrankia coriariae</name>
    <dbReference type="NCBI Taxonomy" id="1562887"/>
    <lineage>
        <taxon>Bacteria</taxon>
        <taxon>Bacillati</taxon>
        <taxon>Actinomycetota</taxon>
        <taxon>Actinomycetes</taxon>
        <taxon>Frankiales</taxon>
        <taxon>Frankiaceae</taxon>
        <taxon>Protofrankia</taxon>
    </lineage>
</organism>
<dbReference type="NCBIfam" id="TIGR00996">
    <property type="entry name" value="Mtu_fam_mce"/>
    <property type="match status" value="1"/>
</dbReference>
<evidence type="ECO:0000313" key="3">
    <source>
        <dbReference type="EMBL" id="KLL12452.1"/>
    </source>
</evidence>
<evidence type="ECO:0000259" key="2">
    <source>
        <dbReference type="Pfam" id="PF11887"/>
    </source>
</evidence>
<evidence type="ECO:0000313" key="4">
    <source>
        <dbReference type="Proteomes" id="UP000035425"/>
    </source>
</evidence>
<dbReference type="PANTHER" id="PTHR33371">
    <property type="entry name" value="INTERMEMBRANE PHOSPHOLIPID TRANSPORT SYSTEM BINDING PROTEIN MLAD-RELATED"/>
    <property type="match status" value="1"/>
</dbReference>
<name>A0ABR5F6U2_9ACTN</name>
<dbReference type="Proteomes" id="UP000035425">
    <property type="component" value="Unassembled WGS sequence"/>
</dbReference>
<feature type="domain" description="Mce/MlaD" evidence="1">
    <location>
        <begin position="39"/>
        <end position="110"/>
    </location>
</feature>
<dbReference type="PANTHER" id="PTHR33371:SF18">
    <property type="entry name" value="MCE-FAMILY PROTEIN MCE3C"/>
    <property type="match status" value="1"/>
</dbReference>
<accession>A0ABR5F6U2</accession>
<feature type="domain" description="Mammalian cell entry C-terminal" evidence="2">
    <location>
        <begin position="116"/>
        <end position="288"/>
    </location>
</feature>
<dbReference type="Pfam" id="PF11887">
    <property type="entry name" value="Mce4_CUP1"/>
    <property type="match status" value="1"/>
</dbReference>
<gene>
    <name evidence="3" type="ORF">FrCorBMG51_03895</name>
</gene>
<dbReference type="EMBL" id="JWIO01000004">
    <property type="protein sequence ID" value="KLL12452.1"/>
    <property type="molecule type" value="Genomic_DNA"/>
</dbReference>
<dbReference type="InterPro" id="IPR052336">
    <property type="entry name" value="MlaD_Phospholipid_Transporter"/>
</dbReference>
<dbReference type="InterPro" id="IPR024516">
    <property type="entry name" value="Mce_C"/>
</dbReference>
<keyword evidence="4" id="KW-1185">Reference proteome</keyword>
<evidence type="ECO:0000259" key="1">
    <source>
        <dbReference type="Pfam" id="PF02470"/>
    </source>
</evidence>
<dbReference type="InterPro" id="IPR005693">
    <property type="entry name" value="Mce"/>
</dbReference>
<sequence>MMIKFRERNPVTIAVVGIAALVGLLYGSFQLAALPIIAGDSYSAMFTEAGGLRAGDTVTMAGTKIGKVTDVELKGNQVKVTFTAKGVILRDQSTAQIKTETLLGERRLGIVSTGTRKMSPGDAIPSSRTQAPYSLTQGLEDLTRHTGEINVDDAGQALDTLSQAFAQTSGDIGPAMEGITRLSRTVASRDQALRELLQHAQQVTGVLAGTSKQLTSLVQDGNLLLAELNARRNTIQQLLNRTAQLTNEIVGFTGEQRDKLKPALDKLNHTIGILRSNEGNIISAIQRVSTFITGLGEGIAAGPFFTGVADVGGLGVFPTAQFIPGLAIPSPFPQQPAPSLPVPPLGQIIGQGVN</sequence>